<feature type="region of interest" description="Disordered" evidence="1">
    <location>
        <begin position="150"/>
        <end position="181"/>
    </location>
</feature>
<organism evidence="2 3">
    <name type="scientific">Chara braunii</name>
    <name type="common">Braun's stonewort</name>
    <dbReference type="NCBI Taxonomy" id="69332"/>
    <lineage>
        <taxon>Eukaryota</taxon>
        <taxon>Viridiplantae</taxon>
        <taxon>Streptophyta</taxon>
        <taxon>Charophyceae</taxon>
        <taxon>Charales</taxon>
        <taxon>Characeae</taxon>
        <taxon>Chara</taxon>
    </lineage>
</organism>
<feature type="compositionally biased region" description="Basic and acidic residues" evidence="1">
    <location>
        <begin position="167"/>
        <end position="181"/>
    </location>
</feature>
<evidence type="ECO:0000313" key="3">
    <source>
        <dbReference type="Proteomes" id="UP000265515"/>
    </source>
</evidence>
<dbReference type="Proteomes" id="UP000265515">
    <property type="component" value="Unassembled WGS sequence"/>
</dbReference>
<accession>A0A388KLM0</accession>
<sequence length="331" mass="37228">MLKSVVVVRASWSCDTSWGLITRIWDGRIVGSGEVNGEESKEDTSLGATVMAIEDGSDHWSPKVQVTLSRGKPRNDLHRCATNAESLDIIETSVLSWEGMVVRELEASEGGRHHHASSHVSPSLVQRPKTQRWHLDESLQQCYERDLREKVKGKQQVVEPSSDEESVDSHESDVHTLSRKTERLVISRKRKRGTDLPIDDSPPMETPAKRVMKRRLQLGCRHQPLKKSPPYKTPLTGKRKIPTALGSVGKLRFITDNLRQLGNMNVDELKRIYTSEGMEYEGKKMQAILAIAEKRTLVAYGEEEGRVVEERVGENKEGGEEDEREVGSGET</sequence>
<name>A0A388KLM0_CHABU</name>
<feature type="region of interest" description="Disordered" evidence="1">
    <location>
        <begin position="307"/>
        <end position="331"/>
    </location>
</feature>
<reference evidence="2 3" key="1">
    <citation type="journal article" date="2018" name="Cell">
        <title>The Chara Genome: Secondary Complexity and Implications for Plant Terrestrialization.</title>
        <authorList>
            <person name="Nishiyama T."/>
            <person name="Sakayama H."/>
            <person name="Vries J.D."/>
            <person name="Buschmann H."/>
            <person name="Saint-Marcoux D."/>
            <person name="Ullrich K.K."/>
            <person name="Haas F.B."/>
            <person name="Vanderstraeten L."/>
            <person name="Becker D."/>
            <person name="Lang D."/>
            <person name="Vosolsobe S."/>
            <person name="Rombauts S."/>
            <person name="Wilhelmsson P.K.I."/>
            <person name="Janitza P."/>
            <person name="Kern R."/>
            <person name="Heyl A."/>
            <person name="Rumpler F."/>
            <person name="Villalobos L.I.A.C."/>
            <person name="Clay J.M."/>
            <person name="Skokan R."/>
            <person name="Toyoda A."/>
            <person name="Suzuki Y."/>
            <person name="Kagoshima H."/>
            <person name="Schijlen E."/>
            <person name="Tajeshwar N."/>
            <person name="Catarino B."/>
            <person name="Hetherington A.J."/>
            <person name="Saltykova A."/>
            <person name="Bonnot C."/>
            <person name="Breuninger H."/>
            <person name="Symeonidi A."/>
            <person name="Radhakrishnan G.V."/>
            <person name="Van Nieuwerburgh F."/>
            <person name="Deforce D."/>
            <person name="Chang C."/>
            <person name="Karol K.G."/>
            <person name="Hedrich R."/>
            <person name="Ulvskov P."/>
            <person name="Glockner G."/>
            <person name="Delwiche C.F."/>
            <person name="Petrasek J."/>
            <person name="Van de Peer Y."/>
            <person name="Friml J."/>
            <person name="Beilby M."/>
            <person name="Dolan L."/>
            <person name="Kohara Y."/>
            <person name="Sugano S."/>
            <person name="Fujiyama A."/>
            <person name="Delaux P.-M."/>
            <person name="Quint M."/>
            <person name="TheiBen G."/>
            <person name="Hagemann M."/>
            <person name="Harholt J."/>
            <person name="Dunand C."/>
            <person name="Zachgo S."/>
            <person name="Langdale J."/>
            <person name="Maumus F."/>
            <person name="Straeten D.V.D."/>
            <person name="Gould S.B."/>
            <person name="Rensing S.A."/>
        </authorList>
    </citation>
    <scope>NUCLEOTIDE SEQUENCE [LARGE SCALE GENOMIC DNA]</scope>
    <source>
        <strain evidence="2 3">S276</strain>
    </source>
</reference>
<gene>
    <name evidence="2" type="ORF">CBR_g8247</name>
</gene>
<evidence type="ECO:0000313" key="2">
    <source>
        <dbReference type="EMBL" id="GBG70946.1"/>
    </source>
</evidence>
<keyword evidence="3" id="KW-1185">Reference proteome</keyword>
<proteinExistence type="predicted"/>
<dbReference type="AlphaFoldDB" id="A0A388KLM0"/>
<protein>
    <submittedName>
        <fullName evidence="2">Uncharacterized protein</fullName>
    </submittedName>
</protein>
<feature type="compositionally biased region" description="Basic and acidic residues" evidence="1">
    <location>
        <begin position="307"/>
        <end position="318"/>
    </location>
</feature>
<evidence type="ECO:0000256" key="1">
    <source>
        <dbReference type="SAM" id="MobiDB-lite"/>
    </source>
</evidence>
<dbReference type="Gramene" id="GBG70946">
    <property type="protein sequence ID" value="GBG70946"/>
    <property type="gene ID" value="CBR_g8247"/>
</dbReference>
<feature type="region of interest" description="Disordered" evidence="1">
    <location>
        <begin position="108"/>
        <end position="132"/>
    </location>
</feature>
<dbReference type="EMBL" id="BFEA01000138">
    <property type="protein sequence ID" value="GBG70946.1"/>
    <property type="molecule type" value="Genomic_DNA"/>
</dbReference>
<comment type="caution">
    <text evidence="2">The sequence shown here is derived from an EMBL/GenBank/DDBJ whole genome shotgun (WGS) entry which is preliminary data.</text>
</comment>